<dbReference type="GO" id="GO:0016020">
    <property type="term" value="C:membrane"/>
    <property type="evidence" value="ECO:0007669"/>
    <property type="project" value="InterPro"/>
</dbReference>
<dbReference type="HOGENOM" id="CLU_000700_0_1_1"/>
<feature type="signal peptide" evidence="11">
    <location>
        <begin position="1"/>
        <end position="17"/>
    </location>
</feature>
<dbReference type="PANTHER" id="PTHR12106">
    <property type="entry name" value="SORTILIN RELATED"/>
    <property type="match status" value="1"/>
</dbReference>
<keyword evidence="4 11" id="KW-0732">Signal</keyword>
<dbReference type="GO" id="GO:0006896">
    <property type="term" value="P:Golgi to vacuole transport"/>
    <property type="evidence" value="ECO:0007669"/>
    <property type="project" value="TreeGrafter"/>
</dbReference>
<evidence type="ECO:0000259" key="12">
    <source>
        <dbReference type="SMART" id="SM00602"/>
    </source>
</evidence>
<accession>A0A0C7N0Z8</accession>
<evidence type="ECO:0000256" key="1">
    <source>
        <dbReference type="ARBA" id="ARBA00004393"/>
    </source>
</evidence>
<dbReference type="GO" id="GO:0006623">
    <property type="term" value="P:protein targeting to vacuole"/>
    <property type="evidence" value="ECO:0007669"/>
    <property type="project" value="TreeGrafter"/>
</dbReference>
<evidence type="ECO:0000313" key="14">
    <source>
        <dbReference type="Proteomes" id="UP000054304"/>
    </source>
</evidence>
<evidence type="ECO:0000256" key="2">
    <source>
        <dbReference type="ARBA" id="ARBA00008251"/>
    </source>
</evidence>
<dbReference type="SUPFAM" id="SSF110296">
    <property type="entry name" value="Oligoxyloglucan reducing end-specific cellobiohydrolase"/>
    <property type="match status" value="2"/>
</dbReference>
<evidence type="ECO:0000256" key="8">
    <source>
        <dbReference type="ARBA" id="ARBA00023180"/>
    </source>
</evidence>
<keyword evidence="8" id="KW-0325">Glycoprotein</keyword>
<keyword evidence="7 10" id="KW-0472">Membrane</keyword>
<gene>
    <name evidence="13" type="ORF">LALA0_S01e05094g</name>
</gene>
<protein>
    <submittedName>
        <fullName evidence="13">LALA0S01e05094g1_1</fullName>
    </submittedName>
</protein>
<feature type="transmembrane region" description="Helical" evidence="10">
    <location>
        <begin position="1334"/>
        <end position="1354"/>
    </location>
</feature>
<feature type="chain" id="PRO_5002195456" evidence="11">
    <location>
        <begin position="18"/>
        <end position="1494"/>
    </location>
</feature>
<evidence type="ECO:0000256" key="7">
    <source>
        <dbReference type="ARBA" id="ARBA00023136"/>
    </source>
</evidence>
<sequence length="1494" mass="168709">MQGYVLLLLFWAYTALADWSPKVKKFENPFPSELKSFDDSPVLLTIEHSTVKISKDIGEHWNAVKLVGDNIDFIIIDQNYKKDRAFVTGANNEGRLFMTSDQGETWSQLDVPFSSVKNNGFFTIDVQSNAFAENDLLVTTVNCQDGPCKSHVFVTSDLKNFEKIQLPRNDYRSLHCRYSGLAGNEDSTHDILCDASYKYKEATLVKLFVSRDGGVKFEYLEPFKESDVRRVSVMSGYVIVSTLEDRYNRDSPQDLWISRDGQNFKRASIPTSVRGSLFLSQISEYSNRLMLLSDFENSARRGGGLFLSDCEGLKFSPVFVSPPYQRRFHTISDVSGLEGVLVDSFIDFPGYRGKSTSVITKITFDGGWSWSDLLVDNIDNEFDCEAGDSRKCPLTVPEMSSFLFRNNPHATLPGLHYFVGYVKEKEVNKEKGPTMRTFMTSDGGQTWKKAFDFPVVIQYGDFGNIMVAFPFAPDSYERDPAAEFYYSVSRGEIWIKYQLKKSVYIFDFFTTALDGSGSSFIVHCRDSRTRETWIYTIDFSDLFDGKKCGEDDMEGWFSNGGECIGGTRRKYTRRKNDAECLIRETYKDLEFEEEVCQCSDADYECSPEFYLAPSGNCELDFNFLEQSQSCSTVKQGEKIKLRPKKLQRGNKCNGPLTIDPKEVDCGGLTDGDRRAPIVVFENSLQSELKSYQYFNTIADETVLLRDSKNEVYVSYDSGRILQRLTNNVTEVVFNPYFNTSAYIFDDDDQLHITNDRARTFETFKLPESKQLGFPLSFHAKDRNTFIYYGGKGCESIFDLHCHFVAYITQDGGNSFTELKSGANNCDFVGSLYEDPSHRDMLLCAIGEPGSRGNEIVTSIDFFQSEPRTVFENALGFVSVGEYTVIAVPHEDQELRAFVTIDGKNFAEAKLPAGLGTDKQQDYTVLGSQKGAIFFHLTTHMNDNQEFGALMKSNSNGTSFVTLEQAVNRGPRGFVDFEKLEGLEGIILINSVANVDELKSDTKAQKLLKSKISFNDGADWTYLEPPRKDSEGEYFKCNPKNKESCSLNLHGYTERTDQRDTYSSGSALGFVIGVGNVGEYLLPLEQCSTFMSVDGGFTWKEIRKGVYQWEYGDRGSVVVLVKDGGKTDSLTYSVDSGKTWQDYKFSNEEVYVEDLVTTPQDSSMRFLIIAKSSKVTGKETRTFTVDFTHSFERQCRLREGDYVYRSFGKCLFGHQEEYLQKVNDDCYNGAAPIKDMARVAKTCACTRMDFECDYNYYKASDGTCKLVEGTGPPDGSEICRKHGFPVEYLETTGYRKIPLSTCEGGLELDWSSRRHACPGFEEEFKRLHRATGGHIFAIVVLPLVVCIAATWFVYVRGVNRNGGFSRFGETRLGDEELIERNGLDKVVNLTVKIGVLGFSGLLTAKQLTTRAVHNAWQRLRSRLSGSTNGPTYYSLNRGQFLDEADELCAGRDDDANDLTSFRHDDEIQSNETARPYRHELNESEGHVNADNVNDA</sequence>
<dbReference type="Pfam" id="PF15901">
    <property type="entry name" value="Sortilin_C"/>
    <property type="match status" value="2"/>
</dbReference>
<dbReference type="EMBL" id="LN736360">
    <property type="protein sequence ID" value="CEP60192.1"/>
    <property type="molecule type" value="Genomic_DNA"/>
</dbReference>
<dbReference type="STRING" id="1245769.A0A0C7N0Z8"/>
<dbReference type="InterPro" id="IPR050310">
    <property type="entry name" value="VPS10-sortilin"/>
</dbReference>
<dbReference type="RefSeq" id="XP_022626437.1">
    <property type="nucleotide sequence ID" value="XM_022774329.1"/>
</dbReference>
<evidence type="ECO:0000313" key="13">
    <source>
        <dbReference type="EMBL" id="CEP60192.1"/>
    </source>
</evidence>
<dbReference type="InterPro" id="IPR036278">
    <property type="entry name" value="Sialidase_sf"/>
</dbReference>
<keyword evidence="5" id="KW-0677">Repeat</keyword>
<feature type="region of interest" description="Disordered" evidence="9">
    <location>
        <begin position="1457"/>
        <end position="1494"/>
    </location>
</feature>
<keyword evidence="14" id="KW-1185">Reference proteome</keyword>
<dbReference type="FunFam" id="3.30.60.270:FF:000005">
    <property type="entry name" value="Sortilin"/>
    <property type="match status" value="1"/>
</dbReference>
<dbReference type="Gene3D" id="2.130.10.10">
    <property type="entry name" value="YVTN repeat-like/Quinoprotein amine dehydrogenase"/>
    <property type="match status" value="1"/>
</dbReference>
<dbReference type="OrthoDB" id="443634at2759"/>
<dbReference type="PANTHER" id="PTHR12106:SF27">
    <property type="entry name" value="SORTILIN-RELATED RECEPTOR"/>
    <property type="match status" value="1"/>
</dbReference>
<evidence type="ECO:0000256" key="4">
    <source>
        <dbReference type="ARBA" id="ARBA00022729"/>
    </source>
</evidence>
<evidence type="ECO:0000256" key="9">
    <source>
        <dbReference type="SAM" id="MobiDB-lite"/>
    </source>
</evidence>
<keyword evidence="6 10" id="KW-1133">Transmembrane helix</keyword>
<dbReference type="Proteomes" id="UP000054304">
    <property type="component" value="Unassembled WGS sequence"/>
</dbReference>
<dbReference type="GO" id="GO:0005829">
    <property type="term" value="C:cytosol"/>
    <property type="evidence" value="ECO:0007669"/>
    <property type="project" value="GOC"/>
</dbReference>
<name>A0A0C7N0Z8_9SACH</name>
<evidence type="ECO:0000256" key="5">
    <source>
        <dbReference type="ARBA" id="ARBA00022737"/>
    </source>
</evidence>
<evidence type="ECO:0000256" key="10">
    <source>
        <dbReference type="SAM" id="Phobius"/>
    </source>
</evidence>
<dbReference type="GeneID" id="34683566"/>
<dbReference type="Gene3D" id="3.30.60.270">
    <property type="match status" value="1"/>
</dbReference>
<dbReference type="Pfam" id="PF15902">
    <property type="entry name" value="Sortilin-Vps10"/>
    <property type="match status" value="2"/>
</dbReference>
<evidence type="ECO:0000256" key="11">
    <source>
        <dbReference type="SAM" id="SignalP"/>
    </source>
</evidence>
<dbReference type="SUPFAM" id="SSF50939">
    <property type="entry name" value="Sialidases"/>
    <property type="match status" value="1"/>
</dbReference>
<feature type="domain" description="VPS10" evidence="12">
    <location>
        <begin position="40"/>
        <end position="670"/>
    </location>
</feature>
<reference evidence="13 14" key="1">
    <citation type="submission" date="2014-12" db="EMBL/GenBank/DDBJ databases">
        <authorList>
            <person name="Neuveglise Cecile"/>
        </authorList>
    </citation>
    <scope>NUCLEOTIDE SEQUENCE [LARGE SCALE GENOMIC DNA]</scope>
    <source>
        <strain evidence="13 14">CBS 12615</strain>
    </source>
</reference>
<dbReference type="SMART" id="SM00602">
    <property type="entry name" value="VPS10"/>
    <property type="match status" value="2"/>
</dbReference>
<comment type="similarity">
    <text evidence="2">Belongs to the VPS10-related sortilin family.</text>
</comment>
<dbReference type="GO" id="GO:0005794">
    <property type="term" value="C:Golgi apparatus"/>
    <property type="evidence" value="ECO:0007669"/>
    <property type="project" value="UniProtKB-SubCell"/>
</dbReference>
<comment type="subcellular location">
    <subcellularLocation>
        <location evidence="1">Golgi apparatus</location>
        <location evidence="1">trans-Golgi network membrane</location>
        <topology evidence="1">Single-pass type I membrane protein</topology>
    </subcellularLocation>
</comment>
<dbReference type="InterPro" id="IPR006581">
    <property type="entry name" value="VPS10"/>
</dbReference>
<dbReference type="GO" id="GO:0006895">
    <property type="term" value="P:Golgi to endosome transport"/>
    <property type="evidence" value="ECO:0007669"/>
    <property type="project" value="TreeGrafter"/>
</dbReference>
<evidence type="ECO:0000256" key="6">
    <source>
        <dbReference type="ARBA" id="ARBA00022989"/>
    </source>
</evidence>
<dbReference type="InterPro" id="IPR015943">
    <property type="entry name" value="WD40/YVTN_repeat-like_dom_sf"/>
</dbReference>
<evidence type="ECO:0000256" key="3">
    <source>
        <dbReference type="ARBA" id="ARBA00022692"/>
    </source>
</evidence>
<keyword evidence="3 10" id="KW-0812">Transmembrane</keyword>
<feature type="domain" description="VPS10" evidence="12">
    <location>
        <begin position="700"/>
        <end position="1321"/>
    </location>
</feature>
<proteinExistence type="inferred from homology"/>
<organism evidence="13 14">
    <name type="scientific">Lachancea lanzarotensis</name>
    <dbReference type="NCBI Taxonomy" id="1245769"/>
    <lineage>
        <taxon>Eukaryota</taxon>
        <taxon>Fungi</taxon>
        <taxon>Dikarya</taxon>
        <taxon>Ascomycota</taxon>
        <taxon>Saccharomycotina</taxon>
        <taxon>Saccharomycetes</taxon>
        <taxon>Saccharomycetales</taxon>
        <taxon>Saccharomycetaceae</taxon>
        <taxon>Lachancea</taxon>
    </lineage>
</organism>
<feature type="compositionally biased region" description="Basic and acidic residues" evidence="9">
    <location>
        <begin position="1473"/>
        <end position="1486"/>
    </location>
</feature>
<dbReference type="InterPro" id="IPR031777">
    <property type="entry name" value="Sortilin_C"/>
</dbReference>
<dbReference type="InterPro" id="IPR031778">
    <property type="entry name" value="Sortilin_N"/>
</dbReference>